<feature type="transmembrane region" description="Helical" evidence="1">
    <location>
        <begin position="63"/>
        <end position="87"/>
    </location>
</feature>
<proteinExistence type="predicted"/>
<sequence>MAPSVTNQPSSLSSMDVYQDFPVDEKRQHEFSQQCQHGECAHGHAHDLSLNHRRCHSSRLRRFLLPVIISLLSLGAVLAFSCMYDMMGMLGYGGNEGGLMKRQSNGSSSSDSNTFVDRKYYLIIIFVGLVLVVILGICLSAWCCKSSFENPLCCPCYLCACCGGLACLECIGCGLCAEGLAES</sequence>
<keyword evidence="1" id="KW-0472">Membrane</keyword>
<name>A0ABR1J4R8_9AGAR</name>
<keyword evidence="1" id="KW-1133">Transmembrane helix</keyword>
<accession>A0ABR1J4R8</accession>
<evidence type="ECO:0008006" key="4">
    <source>
        <dbReference type="Google" id="ProtNLM"/>
    </source>
</evidence>
<dbReference type="Proteomes" id="UP001498398">
    <property type="component" value="Unassembled WGS sequence"/>
</dbReference>
<keyword evidence="3" id="KW-1185">Reference proteome</keyword>
<feature type="transmembrane region" description="Helical" evidence="1">
    <location>
        <begin position="120"/>
        <end position="142"/>
    </location>
</feature>
<dbReference type="EMBL" id="JBANRG010000039">
    <property type="protein sequence ID" value="KAK7448070.1"/>
    <property type="molecule type" value="Genomic_DNA"/>
</dbReference>
<gene>
    <name evidence="2" type="ORF">VKT23_013826</name>
</gene>
<protein>
    <recommendedName>
        <fullName evidence="4">Transmembrane protein</fullName>
    </recommendedName>
</protein>
<organism evidence="2 3">
    <name type="scientific">Marasmiellus scandens</name>
    <dbReference type="NCBI Taxonomy" id="2682957"/>
    <lineage>
        <taxon>Eukaryota</taxon>
        <taxon>Fungi</taxon>
        <taxon>Dikarya</taxon>
        <taxon>Basidiomycota</taxon>
        <taxon>Agaricomycotina</taxon>
        <taxon>Agaricomycetes</taxon>
        <taxon>Agaricomycetidae</taxon>
        <taxon>Agaricales</taxon>
        <taxon>Marasmiineae</taxon>
        <taxon>Omphalotaceae</taxon>
        <taxon>Marasmiellus</taxon>
    </lineage>
</organism>
<reference evidence="2 3" key="1">
    <citation type="submission" date="2024-01" db="EMBL/GenBank/DDBJ databases">
        <title>A draft genome for the cacao thread blight pathogen Marasmiellus scandens.</title>
        <authorList>
            <person name="Baruah I.K."/>
            <person name="Leung J."/>
            <person name="Bukari Y."/>
            <person name="Amoako-Attah I."/>
            <person name="Meinhardt L.W."/>
            <person name="Bailey B.A."/>
            <person name="Cohen S.P."/>
        </authorList>
    </citation>
    <scope>NUCLEOTIDE SEQUENCE [LARGE SCALE GENOMIC DNA]</scope>
    <source>
        <strain evidence="2 3">GH-19</strain>
    </source>
</reference>
<keyword evidence="1" id="KW-0812">Transmembrane</keyword>
<evidence type="ECO:0000256" key="1">
    <source>
        <dbReference type="SAM" id="Phobius"/>
    </source>
</evidence>
<evidence type="ECO:0000313" key="2">
    <source>
        <dbReference type="EMBL" id="KAK7448070.1"/>
    </source>
</evidence>
<evidence type="ECO:0000313" key="3">
    <source>
        <dbReference type="Proteomes" id="UP001498398"/>
    </source>
</evidence>
<comment type="caution">
    <text evidence="2">The sequence shown here is derived from an EMBL/GenBank/DDBJ whole genome shotgun (WGS) entry which is preliminary data.</text>
</comment>